<dbReference type="PANTHER" id="PTHR45661:SF3">
    <property type="entry name" value="IG-LIKE DOMAIN-CONTAINING PROTEIN"/>
    <property type="match status" value="1"/>
</dbReference>
<dbReference type="EMBL" id="CAKOGP040001847">
    <property type="protein sequence ID" value="CAJ1953899.1"/>
    <property type="molecule type" value="Genomic_DNA"/>
</dbReference>
<dbReference type="Gene3D" id="3.80.10.10">
    <property type="entry name" value="Ribonuclease Inhibitor"/>
    <property type="match status" value="2"/>
</dbReference>
<evidence type="ECO:0000313" key="2">
    <source>
        <dbReference type="Proteomes" id="UP001295423"/>
    </source>
</evidence>
<protein>
    <submittedName>
        <fullName evidence="1">Uncharacterized protein</fullName>
    </submittedName>
</protein>
<keyword evidence="2" id="KW-1185">Reference proteome</keyword>
<sequence length="547" mass="61806">MAALVVGGFHPNWIFVVTASTTREQVPRHVRFVRVDGSVRVLPANIFRSCKSLEEVIFEEGVRTIGESAFDDCESLTNVKFPFMLREIPFHAFYDCTCLRSIDLPLGLEVIGEGAFAWTNLRHLQLPATVKLFGPGAIKWCLQLESIILPPRLEVIENQLFFGCGKVEEFDIPRTIKSIGGFAFGGCRALKKMELLHCTQCLTIGRLAFGHALELSWITLPPNLEGSIEQGTFSSCSKLTHVRVPPKITSIGCRGQCNPFEGCASLLSLELPEGLEKIELLAFGEVENWVDVFRWQALVNLYLPPSEQVVSNEVLDESIPEDFQLAKVAQNWGDLLTELQHRFDDRPLHRICYFHSYHPINDTLQRIRDILIENPFDLIQTDAFGMTPLHILALAQTPRLELFQMLFTSVDLIMSAKDRFGSIVLDYLGKNRSEGGLQVTRWLMQKIVEQRVAHLGLDRWKQELLVLMEGVAKADCPLVMNSELQSLLDRLSKLELFEALSLVELFLWRIRLSGNTSGRESTDRESCRVHCGISIVVENVLPFLGKE</sequence>
<name>A0AAD2PV39_9STRA</name>
<dbReference type="PANTHER" id="PTHR45661">
    <property type="entry name" value="SURFACE ANTIGEN"/>
    <property type="match status" value="1"/>
</dbReference>
<dbReference type="SUPFAM" id="SSF52058">
    <property type="entry name" value="L domain-like"/>
    <property type="match status" value="1"/>
</dbReference>
<dbReference type="InterPro" id="IPR053139">
    <property type="entry name" value="Surface_bspA-like"/>
</dbReference>
<organism evidence="1 2">
    <name type="scientific">Cylindrotheca closterium</name>
    <dbReference type="NCBI Taxonomy" id="2856"/>
    <lineage>
        <taxon>Eukaryota</taxon>
        <taxon>Sar</taxon>
        <taxon>Stramenopiles</taxon>
        <taxon>Ochrophyta</taxon>
        <taxon>Bacillariophyta</taxon>
        <taxon>Bacillariophyceae</taxon>
        <taxon>Bacillariophycidae</taxon>
        <taxon>Bacillariales</taxon>
        <taxon>Bacillariaceae</taxon>
        <taxon>Cylindrotheca</taxon>
    </lineage>
</organism>
<dbReference type="Pfam" id="PF13306">
    <property type="entry name" value="LRR_5"/>
    <property type="match status" value="1"/>
</dbReference>
<gene>
    <name evidence="1" type="ORF">CYCCA115_LOCUS14496</name>
</gene>
<comment type="caution">
    <text evidence="1">The sequence shown here is derived from an EMBL/GenBank/DDBJ whole genome shotgun (WGS) entry which is preliminary data.</text>
</comment>
<dbReference type="Proteomes" id="UP001295423">
    <property type="component" value="Unassembled WGS sequence"/>
</dbReference>
<proteinExistence type="predicted"/>
<accession>A0AAD2PV39</accession>
<dbReference type="InterPro" id="IPR026906">
    <property type="entry name" value="LRR_5"/>
</dbReference>
<reference evidence="1" key="1">
    <citation type="submission" date="2023-08" db="EMBL/GenBank/DDBJ databases">
        <authorList>
            <person name="Audoor S."/>
            <person name="Bilcke G."/>
        </authorList>
    </citation>
    <scope>NUCLEOTIDE SEQUENCE</scope>
</reference>
<dbReference type="InterPro" id="IPR032675">
    <property type="entry name" value="LRR_dom_sf"/>
</dbReference>
<dbReference type="AlphaFoldDB" id="A0AAD2PV39"/>
<evidence type="ECO:0000313" key="1">
    <source>
        <dbReference type="EMBL" id="CAJ1953899.1"/>
    </source>
</evidence>